<feature type="compositionally biased region" description="Acidic residues" evidence="1">
    <location>
        <begin position="42"/>
        <end position="74"/>
    </location>
</feature>
<sequence>MSAKKIGKKPKYPDPNIIDEYATAELQQRYDIDDEPSRGNEGDDEDDDDDEDIERNVVDDDDDDDDEVVVDEDPSSSLATGSGMISHGLVDPIIVDHDFNHSLARQRLSTIQNRMQNFETILAHLKCQLNDMHKHDNEMLKKVVTLNDEIAELNLIESYESSKLAATLTSTNSINNHQTENFSDLVLAAADYGHHSHHHPQHSHHHSIDSSYHMMKNTNY</sequence>
<evidence type="ECO:0000256" key="1">
    <source>
        <dbReference type="SAM" id="MobiDB-lite"/>
    </source>
</evidence>
<name>A0ABQ8JSR8_DERPT</name>
<evidence type="ECO:0000313" key="2">
    <source>
        <dbReference type="EMBL" id="KAH9425597.1"/>
    </source>
</evidence>
<evidence type="ECO:0000313" key="3">
    <source>
        <dbReference type="Proteomes" id="UP000887458"/>
    </source>
</evidence>
<dbReference type="EMBL" id="NJHN03000017">
    <property type="protein sequence ID" value="KAH9425597.1"/>
    <property type="molecule type" value="Genomic_DNA"/>
</dbReference>
<feature type="compositionally biased region" description="Basic and acidic residues" evidence="1">
    <location>
        <begin position="28"/>
        <end position="41"/>
    </location>
</feature>
<protein>
    <submittedName>
        <fullName evidence="2">Uncharacterized protein</fullName>
    </submittedName>
</protein>
<feature type="region of interest" description="Disordered" evidence="1">
    <location>
        <begin position="25"/>
        <end position="83"/>
    </location>
</feature>
<dbReference type="Proteomes" id="UP000887458">
    <property type="component" value="Unassembled WGS sequence"/>
</dbReference>
<keyword evidence="3" id="KW-1185">Reference proteome</keyword>
<accession>A0ABQ8JSR8</accession>
<gene>
    <name evidence="2" type="ORF">DERP_004811</name>
</gene>
<reference evidence="2 3" key="2">
    <citation type="journal article" date="2022" name="Mol. Biol. Evol.">
        <title>Comparative Genomics Reveals Insights into the Divergent Evolution of Astigmatic Mites and Household Pest Adaptations.</title>
        <authorList>
            <person name="Xiong Q."/>
            <person name="Wan A.T."/>
            <person name="Liu X."/>
            <person name="Fung C.S."/>
            <person name="Xiao X."/>
            <person name="Malainual N."/>
            <person name="Hou J."/>
            <person name="Wang L."/>
            <person name="Wang M."/>
            <person name="Yang K.Y."/>
            <person name="Cui Y."/>
            <person name="Leung E.L."/>
            <person name="Nong W."/>
            <person name="Shin S.K."/>
            <person name="Au S.W."/>
            <person name="Jeong K.Y."/>
            <person name="Chew F.T."/>
            <person name="Hui J.H."/>
            <person name="Leung T.F."/>
            <person name="Tungtrongchitr A."/>
            <person name="Zhong N."/>
            <person name="Liu Z."/>
            <person name="Tsui S.K."/>
        </authorList>
    </citation>
    <scope>NUCLEOTIDE SEQUENCE [LARGE SCALE GENOMIC DNA]</scope>
    <source>
        <strain evidence="2">Derp</strain>
    </source>
</reference>
<organism evidence="2 3">
    <name type="scientific">Dermatophagoides pteronyssinus</name>
    <name type="common">European house dust mite</name>
    <dbReference type="NCBI Taxonomy" id="6956"/>
    <lineage>
        <taxon>Eukaryota</taxon>
        <taxon>Metazoa</taxon>
        <taxon>Ecdysozoa</taxon>
        <taxon>Arthropoda</taxon>
        <taxon>Chelicerata</taxon>
        <taxon>Arachnida</taxon>
        <taxon>Acari</taxon>
        <taxon>Acariformes</taxon>
        <taxon>Sarcoptiformes</taxon>
        <taxon>Astigmata</taxon>
        <taxon>Psoroptidia</taxon>
        <taxon>Analgoidea</taxon>
        <taxon>Pyroglyphidae</taxon>
        <taxon>Dermatophagoidinae</taxon>
        <taxon>Dermatophagoides</taxon>
    </lineage>
</organism>
<proteinExistence type="predicted"/>
<comment type="caution">
    <text evidence="2">The sequence shown here is derived from an EMBL/GenBank/DDBJ whole genome shotgun (WGS) entry which is preliminary data.</text>
</comment>
<reference evidence="2 3" key="1">
    <citation type="journal article" date="2018" name="J. Allergy Clin. Immunol.">
        <title>High-quality assembly of Dermatophagoides pteronyssinus genome and transcriptome reveals a wide range of novel allergens.</title>
        <authorList>
            <person name="Liu X.Y."/>
            <person name="Yang K.Y."/>
            <person name="Wang M.Q."/>
            <person name="Kwok J.S."/>
            <person name="Zeng X."/>
            <person name="Yang Z."/>
            <person name="Xiao X.J."/>
            <person name="Lau C.P."/>
            <person name="Li Y."/>
            <person name="Huang Z.M."/>
            <person name="Ba J.G."/>
            <person name="Yim A.K."/>
            <person name="Ouyang C.Y."/>
            <person name="Ngai S.M."/>
            <person name="Chan T.F."/>
            <person name="Leung E.L."/>
            <person name="Liu L."/>
            <person name="Liu Z.G."/>
            <person name="Tsui S.K."/>
        </authorList>
    </citation>
    <scope>NUCLEOTIDE SEQUENCE [LARGE SCALE GENOMIC DNA]</scope>
    <source>
        <strain evidence="2">Derp</strain>
    </source>
</reference>